<dbReference type="AlphaFoldDB" id="A0A4Z2CK67"/>
<accession>A0A4Z2CK67</accession>
<protein>
    <submittedName>
        <fullName evidence="1">Uncharacterized protein</fullName>
    </submittedName>
</protein>
<proteinExistence type="predicted"/>
<keyword evidence="2" id="KW-1185">Reference proteome</keyword>
<evidence type="ECO:0000313" key="1">
    <source>
        <dbReference type="EMBL" id="TNN04591.1"/>
    </source>
</evidence>
<dbReference type="Proteomes" id="UP000311919">
    <property type="component" value="Unassembled WGS sequence"/>
</dbReference>
<organism evidence="1 2">
    <name type="scientific">Schistosoma japonicum</name>
    <name type="common">Blood fluke</name>
    <dbReference type="NCBI Taxonomy" id="6182"/>
    <lineage>
        <taxon>Eukaryota</taxon>
        <taxon>Metazoa</taxon>
        <taxon>Spiralia</taxon>
        <taxon>Lophotrochozoa</taxon>
        <taxon>Platyhelminthes</taxon>
        <taxon>Trematoda</taxon>
        <taxon>Digenea</taxon>
        <taxon>Strigeidida</taxon>
        <taxon>Schistosomatoidea</taxon>
        <taxon>Schistosomatidae</taxon>
        <taxon>Schistosoma</taxon>
    </lineage>
</organism>
<sequence>MLLWERGSNTYVTGKGKKVGPLPGGYVIRYEQREDFLKVLAMGERPNRENQTDSLWQDFILQEMLNDLPCSCPLQACLPETASEIAVANFPTGLCLILTSQTDHIALCHANSQIVNIMRYTSILNLIILRSFEQNMPAPDNTHFLVQRRDWSIKPPYGSLLLSLAIMPTWRPKIASIHLQTNNTVQ</sequence>
<name>A0A4Z2CK67_SCHJA</name>
<evidence type="ECO:0000313" key="2">
    <source>
        <dbReference type="Proteomes" id="UP000311919"/>
    </source>
</evidence>
<dbReference type="EMBL" id="SKCS01001376">
    <property type="protein sequence ID" value="TNN04591.1"/>
    <property type="molecule type" value="Genomic_DNA"/>
</dbReference>
<comment type="caution">
    <text evidence="1">The sequence shown here is derived from an EMBL/GenBank/DDBJ whole genome shotgun (WGS) entry which is preliminary data.</text>
</comment>
<reference evidence="1 2" key="1">
    <citation type="submission" date="2019-03" db="EMBL/GenBank/DDBJ databases">
        <title>An improved genome assembly of the fluke Schistosoma japonicum.</title>
        <authorList>
            <person name="Hu W."/>
            <person name="Luo F."/>
            <person name="Yin M."/>
            <person name="Mo X."/>
            <person name="Sun C."/>
            <person name="Wu Q."/>
            <person name="Zhu B."/>
            <person name="Xiang M."/>
            <person name="Wang J."/>
            <person name="Wang Y."/>
            <person name="Zhang T."/>
            <person name="Xu B."/>
            <person name="Zheng H."/>
            <person name="Feng Z."/>
        </authorList>
    </citation>
    <scope>NUCLEOTIDE SEQUENCE [LARGE SCALE GENOMIC DNA]</scope>
    <source>
        <strain evidence="1">HuSjv2</strain>
        <tissue evidence="1">Worms</tissue>
    </source>
</reference>
<gene>
    <name evidence="1" type="ORF">EWB00_001268</name>
</gene>